<organism evidence="2 4">
    <name type="scientific">Eisenbergiella massiliensis</name>
    <dbReference type="NCBI Taxonomy" id="1720294"/>
    <lineage>
        <taxon>Bacteria</taxon>
        <taxon>Bacillati</taxon>
        <taxon>Bacillota</taxon>
        <taxon>Clostridia</taxon>
        <taxon>Lachnospirales</taxon>
        <taxon>Lachnospiraceae</taxon>
        <taxon>Eisenbergiella</taxon>
    </lineage>
</organism>
<dbReference type="Proteomes" id="UP000260812">
    <property type="component" value="Unassembled WGS sequence"/>
</dbReference>
<comment type="caution">
    <text evidence="2">The sequence shown here is derived from an EMBL/GenBank/DDBJ whole genome shotgun (WGS) entry which is preliminary data.</text>
</comment>
<dbReference type="EMBL" id="QVLV01000002">
    <property type="protein sequence ID" value="RGE64145.1"/>
    <property type="molecule type" value="Genomic_DNA"/>
</dbReference>
<reference evidence="3 4" key="1">
    <citation type="submission" date="2018-08" db="EMBL/GenBank/DDBJ databases">
        <title>A genome reference for cultivated species of the human gut microbiota.</title>
        <authorList>
            <person name="Zou Y."/>
            <person name="Xue W."/>
            <person name="Luo G."/>
        </authorList>
    </citation>
    <scope>NUCLEOTIDE SEQUENCE [LARGE SCALE GENOMIC DNA]</scope>
    <source>
        <strain evidence="2 4">AF26-4BH</strain>
        <strain evidence="1 3">TF05-5AC</strain>
    </source>
</reference>
<evidence type="ECO:0000313" key="2">
    <source>
        <dbReference type="EMBL" id="RGE73919.1"/>
    </source>
</evidence>
<evidence type="ECO:0000313" key="3">
    <source>
        <dbReference type="Proteomes" id="UP000260812"/>
    </source>
</evidence>
<evidence type="ECO:0000313" key="4">
    <source>
        <dbReference type="Proteomes" id="UP000261166"/>
    </source>
</evidence>
<gene>
    <name evidence="2" type="ORF">DWY69_02175</name>
    <name evidence="1" type="ORF">DXC51_03470</name>
</gene>
<evidence type="ECO:0000313" key="1">
    <source>
        <dbReference type="EMBL" id="RGE64145.1"/>
    </source>
</evidence>
<proteinExistence type="predicted"/>
<protein>
    <submittedName>
        <fullName evidence="2">Uncharacterized protein</fullName>
    </submittedName>
</protein>
<dbReference type="AlphaFoldDB" id="A0A3E3J3J7"/>
<dbReference type="Proteomes" id="UP000261166">
    <property type="component" value="Unassembled WGS sequence"/>
</dbReference>
<sequence>MDGYDEQPAGLCIFLCGAAECLSYTEGEALAGCVELWQPVGAFFMAAERVTGALEPAQAG</sequence>
<accession>A0A3E3J3J7</accession>
<name>A0A3E3J3J7_9FIRM</name>
<keyword evidence="3" id="KW-1185">Reference proteome</keyword>
<dbReference type="EMBL" id="QVLU01000002">
    <property type="protein sequence ID" value="RGE73919.1"/>
    <property type="molecule type" value="Genomic_DNA"/>
</dbReference>